<evidence type="ECO:0000313" key="10">
    <source>
        <dbReference type="EMBL" id="KAF7761116.1"/>
    </source>
</evidence>
<evidence type="ECO:0000256" key="8">
    <source>
        <dbReference type="PROSITE-ProRule" id="PRU00282"/>
    </source>
</evidence>
<keyword evidence="6" id="KW-0496">Mitochondrion</keyword>
<evidence type="ECO:0000256" key="1">
    <source>
        <dbReference type="ARBA" id="ARBA00004225"/>
    </source>
</evidence>
<name>A0A8H7C2E7_AGABI</name>
<dbReference type="EMBL" id="JABXXO010000014">
    <property type="protein sequence ID" value="KAF7761116.1"/>
    <property type="molecule type" value="Genomic_DNA"/>
</dbReference>
<comment type="similarity">
    <text evidence="2 9">Belongs to the mitochondrial carrier (TC 2.A.29) family.</text>
</comment>
<keyword evidence="3 9" id="KW-0813">Transport</keyword>
<dbReference type="GO" id="GO:0015093">
    <property type="term" value="F:ferrous iron transmembrane transporter activity"/>
    <property type="evidence" value="ECO:0007669"/>
    <property type="project" value="TreeGrafter"/>
</dbReference>
<dbReference type="InterPro" id="IPR018108">
    <property type="entry name" value="MCP_transmembrane"/>
</dbReference>
<keyword evidence="4 8" id="KW-0812">Transmembrane</keyword>
<evidence type="ECO:0000256" key="7">
    <source>
        <dbReference type="ARBA" id="ARBA00023136"/>
    </source>
</evidence>
<evidence type="ECO:0000256" key="6">
    <source>
        <dbReference type="ARBA" id="ARBA00023128"/>
    </source>
</evidence>
<dbReference type="Proteomes" id="UP000629468">
    <property type="component" value="Unassembled WGS sequence"/>
</dbReference>
<feature type="repeat" description="Solcar" evidence="8">
    <location>
        <begin position="9"/>
        <end position="91"/>
    </location>
</feature>
<organism evidence="10 11">
    <name type="scientific">Agaricus bisporus var. burnettii</name>
    <dbReference type="NCBI Taxonomy" id="192524"/>
    <lineage>
        <taxon>Eukaryota</taxon>
        <taxon>Fungi</taxon>
        <taxon>Dikarya</taxon>
        <taxon>Basidiomycota</taxon>
        <taxon>Agaricomycotina</taxon>
        <taxon>Agaricomycetes</taxon>
        <taxon>Agaricomycetidae</taxon>
        <taxon>Agaricales</taxon>
        <taxon>Agaricineae</taxon>
        <taxon>Agaricaceae</taxon>
        <taxon>Agaricus</taxon>
    </lineage>
</organism>
<comment type="subcellular location">
    <subcellularLocation>
        <location evidence="1">Mitochondrion membrane</location>
        <topology evidence="1">Multi-pass membrane protein</topology>
    </subcellularLocation>
</comment>
<evidence type="ECO:0000313" key="11">
    <source>
        <dbReference type="Proteomes" id="UP000629468"/>
    </source>
</evidence>
<gene>
    <name evidence="10" type="ORF">Agabi119p4_10525</name>
</gene>
<protein>
    <recommendedName>
        <fullName evidence="12">Mitochondrial carrier protein</fullName>
    </recommendedName>
</protein>
<accession>A0A8H7C2E7</accession>
<dbReference type="GO" id="GO:0031966">
    <property type="term" value="C:mitochondrial membrane"/>
    <property type="evidence" value="ECO:0007669"/>
    <property type="project" value="UniProtKB-SubCell"/>
</dbReference>
<proteinExistence type="inferred from homology"/>
<evidence type="ECO:0000256" key="4">
    <source>
        <dbReference type="ARBA" id="ARBA00022692"/>
    </source>
</evidence>
<keyword evidence="5" id="KW-1133">Transmembrane helix</keyword>
<evidence type="ECO:0008006" key="12">
    <source>
        <dbReference type="Google" id="ProtNLM"/>
    </source>
</evidence>
<dbReference type="Gene3D" id="1.50.40.10">
    <property type="entry name" value="Mitochondrial carrier domain"/>
    <property type="match status" value="1"/>
</dbReference>
<feature type="repeat" description="Solcar" evidence="8">
    <location>
        <begin position="99"/>
        <end position="184"/>
    </location>
</feature>
<evidence type="ECO:0000256" key="5">
    <source>
        <dbReference type="ARBA" id="ARBA00022989"/>
    </source>
</evidence>
<dbReference type="PANTHER" id="PTHR45758:SF4">
    <property type="entry name" value="MITOFERRIN-1"/>
    <property type="match status" value="1"/>
</dbReference>
<dbReference type="SUPFAM" id="SSF103506">
    <property type="entry name" value="Mitochondrial carrier"/>
    <property type="match status" value="1"/>
</dbReference>
<dbReference type="InterPro" id="IPR023395">
    <property type="entry name" value="MCP_dom_sf"/>
</dbReference>
<evidence type="ECO:0000256" key="9">
    <source>
        <dbReference type="RuleBase" id="RU000488"/>
    </source>
</evidence>
<evidence type="ECO:0000256" key="3">
    <source>
        <dbReference type="ARBA" id="ARBA00022448"/>
    </source>
</evidence>
<comment type="caution">
    <text evidence="10">The sequence shown here is derived from an EMBL/GenBank/DDBJ whole genome shotgun (WGS) entry which is preliminary data.</text>
</comment>
<reference evidence="10 11" key="1">
    <citation type="journal article" name="Sci. Rep.">
        <title>Telomere-to-telomere assembled and centromere annotated genomes of the two main subspecies of the button mushroom Agaricus bisporus reveal especially polymorphic chromosome ends.</title>
        <authorList>
            <person name="Sonnenberg A.S.M."/>
            <person name="Sedaghat-Telgerd N."/>
            <person name="Lavrijssen B."/>
            <person name="Ohm R.A."/>
            <person name="Hendrickx P.M."/>
            <person name="Scholtmeijer K."/>
            <person name="Baars J.J.P."/>
            <person name="van Peer A."/>
        </authorList>
    </citation>
    <scope>NUCLEOTIDE SEQUENCE [LARGE SCALE GENOMIC DNA]</scope>
    <source>
        <strain evidence="10 11">H119_p4</strain>
    </source>
</reference>
<dbReference type="Pfam" id="PF00153">
    <property type="entry name" value="Mito_carr"/>
    <property type="match status" value="2"/>
</dbReference>
<keyword evidence="7 8" id="KW-0472">Membrane</keyword>
<dbReference type="GO" id="GO:0048250">
    <property type="term" value="P:iron import into the mitochondrion"/>
    <property type="evidence" value="ECO:0007669"/>
    <property type="project" value="TreeGrafter"/>
</dbReference>
<dbReference type="PROSITE" id="PS50920">
    <property type="entry name" value="SOLCAR"/>
    <property type="match status" value="2"/>
</dbReference>
<sequence length="258" mass="28081">MNQNMNPSPQMLVNILAGALAGISEHAVMFPIDSIKGRRADSFSFGVGNAFTRILSTEGMRTLYRGAPSVVVGAGPAHNVHFGTLEVVKELAGGNEARNQWLVHSLTGASATIASDALMNPFDVIKQRMQLHKSEFCLGLKCATTVYRTEGLAQAFYVSYPTTFAISIPFNSVQYTVYEQVKHFMNPRSEYFPVNEASMKRQKGKPSICASNTQQIKTHMQDFAQTRCYASGTSRSVLGITGGSFPSQNSPHAADFLA</sequence>
<dbReference type="PANTHER" id="PTHR45758">
    <property type="entry name" value="MITOFERRIN-1-RELATED"/>
    <property type="match status" value="1"/>
</dbReference>
<evidence type="ECO:0000256" key="2">
    <source>
        <dbReference type="ARBA" id="ARBA00006375"/>
    </source>
</evidence>
<dbReference type="AlphaFoldDB" id="A0A8H7C2E7"/>